<name>A0A1N7LW71_9RHOB</name>
<feature type="region of interest" description="Disordered" evidence="1">
    <location>
        <begin position="1"/>
        <end position="65"/>
    </location>
</feature>
<protein>
    <recommendedName>
        <fullName evidence="4">Phosphoadenosine phosphosulfate reductase</fullName>
    </recommendedName>
</protein>
<dbReference type="InterPro" id="IPR029058">
    <property type="entry name" value="AB_hydrolase_fold"/>
</dbReference>
<accession>A0A1N7LW71</accession>
<gene>
    <name evidence="2" type="ORF">SAMN05421795_104190</name>
</gene>
<sequence>MSDADACPEPGPQEGSGPAPVSGTGPSAAQGPDPVAADPRTTETAQPAASAGDMNEDDDALPDLWDRLDDLGDECGYFEPLGPHHGVVLLDQGPTLLVSFVQASDLDPESDLSPAHKIAERHGWSALTIVADQLDWFRARHVYAYFDRLVDDAFFEDFDRVVFFGAGAGGYAAAAFSVTAPGATVIAVQPQATLDPRLAGWDDRFRAHRRLSFTDRYGFAPDMLEGAEAGFIIYDPHQTEDALHAALFARPHVELLPCPDLGANIALVLGELDLLDPLLTAAGEGRLDTAFFRKLMRARRNSPRYLRMVLARLEEQDRLFLAALLCRNVARRLHGPRFRARLTRLEDELRAKGRTLPPARSPAAQPEAAAG</sequence>
<keyword evidence="3" id="KW-1185">Reference proteome</keyword>
<evidence type="ECO:0000313" key="3">
    <source>
        <dbReference type="Proteomes" id="UP000186098"/>
    </source>
</evidence>
<reference evidence="3" key="1">
    <citation type="submission" date="2017-01" db="EMBL/GenBank/DDBJ databases">
        <authorList>
            <person name="Varghese N."/>
            <person name="Submissions S."/>
        </authorList>
    </citation>
    <scope>NUCLEOTIDE SEQUENCE [LARGE SCALE GENOMIC DNA]</scope>
    <source>
        <strain evidence="3">DSM 18714</strain>
    </source>
</reference>
<proteinExistence type="predicted"/>
<feature type="compositionally biased region" description="Low complexity" evidence="1">
    <location>
        <begin position="357"/>
        <end position="371"/>
    </location>
</feature>
<dbReference type="AlphaFoldDB" id="A0A1N7LW71"/>
<dbReference type="STRING" id="407234.SAMN05421795_104190"/>
<evidence type="ECO:0000256" key="1">
    <source>
        <dbReference type="SAM" id="MobiDB-lite"/>
    </source>
</evidence>
<dbReference type="EMBL" id="FTOM01000004">
    <property type="protein sequence ID" value="SIS78070.1"/>
    <property type="molecule type" value="Genomic_DNA"/>
</dbReference>
<evidence type="ECO:0000313" key="2">
    <source>
        <dbReference type="EMBL" id="SIS78070.1"/>
    </source>
</evidence>
<dbReference type="SUPFAM" id="SSF53474">
    <property type="entry name" value="alpha/beta-Hydrolases"/>
    <property type="match status" value="1"/>
</dbReference>
<feature type="region of interest" description="Disordered" evidence="1">
    <location>
        <begin position="351"/>
        <end position="371"/>
    </location>
</feature>
<evidence type="ECO:0008006" key="4">
    <source>
        <dbReference type="Google" id="ProtNLM"/>
    </source>
</evidence>
<dbReference type="RefSeq" id="WP_179747542.1">
    <property type="nucleotide sequence ID" value="NZ_FTOM01000004.1"/>
</dbReference>
<dbReference type="Proteomes" id="UP000186098">
    <property type="component" value="Unassembled WGS sequence"/>
</dbReference>
<organism evidence="2 3">
    <name type="scientific">Phaeovulum vinaykumarii</name>
    <dbReference type="NCBI Taxonomy" id="407234"/>
    <lineage>
        <taxon>Bacteria</taxon>
        <taxon>Pseudomonadati</taxon>
        <taxon>Pseudomonadota</taxon>
        <taxon>Alphaproteobacteria</taxon>
        <taxon>Rhodobacterales</taxon>
        <taxon>Paracoccaceae</taxon>
        <taxon>Phaeovulum</taxon>
    </lineage>
</organism>